<evidence type="ECO:0000313" key="3">
    <source>
        <dbReference type="EMBL" id="RKS72417.1"/>
    </source>
</evidence>
<dbReference type="InterPro" id="IPR002469">
    <property type="entry name" value="Peptidase_S9B_N"/>
</dbReference>
<dbReference type="EMBL" id="RBWV01000013">
    <property type="protein sequence ID" value="RKS72417.1"/>
    <property type="molecule type" value="Genomic_DNA"/>
</dbReference>
<dbReference type="InterPro" id="IPR001375">
    <property type="entry name" value="Peptidase_S9_cat"/>
</dbReference>
<name>A0A420XMB0_9ACTN</name>
<feature type="domain" description="Peptidase S9 prolyl oligopeptidase catalytic" evidence="1">
    <location>
        <begin position="497"/>
        <end position="697"/>
    </location>
</feature>
<sequence length="698" mass="74112">MSDVDSFPRLSARTQRFRLGAPRDLTVSEDGTRVAFVRSGGPTDRVGRLWTLDVATGAETLVVDPAALLGGDEEDLPPEERARRERLREGAGGVTAYAVSRSGSTAALALGGRVVVADLEDGTAALVECPGPAIDPRPSPDGSLVSYVVGGALHVVDPATGADRVLAEPDGDDVTWGLADFVAAEEMHRYRGAWWSPASDAVLAARVDESPVQSWWIADPARPGTEPHRVRYPAAGTPNALVGLELLRLDGTRTEVAWDAGAFPYLAAVTWTLHEPVLLVQSRDQRRTQTLAVDPATGATRLLREDSDEHWVELVPGTPAQLPDGRLVHTLDDGDTRRLAVEGRPVTPLGLQVESVAQADEQGVLFRATEDAVHVAVWKWDAASGAVAPLSPRTGLHGARRSGGTTVLSSMGLEEAGTRVTVTATGGTGVPVSSLAAEPPFAAAPVALLRAGEHQLRTAVVLPRDRDRFPGRLPVVMDPYGGPGHREVAGAQAAWLEPQWLADQGFAVVVADGRGTPGRGPRFEREIAGGRWAQTVLDDQVAALEAAAEAHPDDLDASRVGIRGWSFGGYLAALAVLRRPDVFAAAVAGAPVTDWSLYDTHYTERYLGTPEEHPDWYAANSLLDDAGALTRPLLLVHGLSDDNVVVAHTLRLSSALLAAGRAHTVLPLSGVTHMTPQEVVAENLTLLQVEFLQQHLAH</sequence>
<dbReference type="Gene3D" id="2.140.10.30">
    <property type="entry name" value="Dipeptidylpeptidase IV, N-terminal domain"/>
    <property type="match status" value="1"/>
</dbReference>
<evidence type="ECO:0000259" key="2">
    <source>
        <dbReference type="Pfam" id="PF00930"/>
    </source>
</evidence>
<dbReference type="Proteomes" id="UP000281955">
    <property type="component" value="Unassembled WGS sequence"/>
</dbReference>
<dbReference type="Pfam" id="PF00326">
    <property type="entry name" value="Peptidase_S9"/>
    <property type="match status" value="1"/>
</dbReference>
<accession>A0A420XMB0</accession>
<feature type="domain" description="Dipeptidylpeptidase IV N-terminal" evidence="2">
    <location>
        <begin position="112"/>
        <end position="340"/>
    </location>
</feature>
<dbReference type="InterPro" id="IPR050278">
    <property type="entry name" value="Serine_Prot_S9B/DPPIV"/>
</dbReference>
<dbReference type="SUPFAM" id="SSF53474">
    <property type="entry name" value="alpha/beta-Hydrolases"/>
    <property type="match status" value="1"/>
</dbReference>
<dbReference type="InterPro" id="IPR029058">
    <property type="entry name" value="AB_hydrolase_fold"/>
</dbReference>
<dbReference type="RefSeq" id="WP_121193971.1">
    <property type="nucleotide sequence ID" value="NZ_RBWV01000013.1"/>
</dbReference>
<dbReference type="InParanoid" id="A0A420XMB0"/>
<reference evidence="3 4" key="1">
    <citation type="submission" date="2018-10" db="EMBL/GenBank/DDBJ databases">
        <title>Genomic Encyclopedia of Archaeal and Bacterial Type Strains, Phase II (KMG-II): from individual species to whole genera.</title>
        <authorList>
            <person name="Goeker M."/>
        </authorList>
    </citation>
    <scope>NUCLEOTIDE SEQUENCE [LARGE SCALE GENOMIC DNA]</scope>
    <source>
        <strain evidence="3 4">RP-AC37</strain>
    </source>
</reference>
<organism evidence="3 4">
    <name type="scientific">Motilibacter peucedani</name>
    <dbReference type="NCBI Taxonomy" id="598650"/>
    <lineage>
        <taxon>Bacteria</taxon>
        <taxon>Bacillati</taxon>
        <taxon>Actinomycetota</taxon>
        <taxon>Actinomycetes</taxon>
        <taxon>Motilibacterales</taxon>
        <taxon>Motilibacteraceae</taxon>
        <taxon>Motilibacter</taxon>
    </lineage>
</organism>
<gene>
    <name evidence="3" type="ORF">CLV35_2661</name>
</gene>
<dbReference type="PANTHER" id="PTHR11731:SF193">
    <property type="entry name" value="DIPEPTIDYL PEPTIDASE 9"/>
    <property type="match status" value="1"/>
</dbReference>
<dbReference type="AlphaFoldDB" id="A0A420XMB0"/>
<proteinExistence type="predicted"/>
<dbReference type="PANTHER" id="PTHR11731">
    <property type="entry name" value="PROTEASE FAMILY S9B,C DIPEPTIDYL-PEPTIDASE IV-RELATED"/>
    <property type="match status" value="1"/>
</dbReference>
<evidence type="ECO:0000259" key="1">
    <source>
        <dbReference type="Pfam" id="PF00326"/>
    </source>
</evidence>
<dbReference type="GO" id="GO:0008239">
    <property type="term" value="F:dipeptidyl-peptidase activity"/>
    <property type="evidence" value="ECO:0007669"/>
    <property type="project" value="TreeGrafter"/>
</dbReference>
<dbReference type="Gene3D" id="3.40.50.1820">
    <property type="entry name" value="alpha/beta hydrolase"/>
    <property type="match status" value="1"/>
</dbReference>
<evidence type="ECO:0000313" key="4">
    <source>
        <dbReference type="Proteomes" id="UP000281955"/>
    </source>
</evidence>
<protein>
    <submittedName>
        <fullName evidence="3">Dipeptidyl-peptidase-4</fullName>
    </submittedName>
</protein>
<comment type="caution">
    <text evidence="3">The sequence shown here is derived from an EMBL/GenBank/DDBJ whole genome shotgun (WGS) entry which is preliminary data.</text>
</comment>
<dbReference type="OrthoDB" id="9812921at2"/>
<keyword evidence="4" id="KW-1185">Reference proteome</keyword>
<dbReference type="GO" id="GO:0006508">
    <property type="term" value="P:proteolysis"/>
    <property type="evidence" value="ECO:0007669"/>
    <property type="project" value="InterPro"/>
</dbReference>
<dbReference type="Pfam" id="PF00930">
    <property type="entry name" value="DPPIV_N"/>
    <property type="match status" value="1"/>
</dbReference>
<dbReference type="GO" id="GO:0008236">
    <property type="term" value="F:serine-type peptidase activity"/>
    <property type="evidence" value="ECO:0007669"/>
    <property type="project" value="InterPro"/>
</dbReference>
<dbReference type="SUPFAM" id="SSF82171">
    <property type="entry name" value="DPP6 N-terminal domain-like"/>
    <property type="match status" value="1"/>
</dbReference>